<name>A0A0L8V4Z2_9BACT</name>
<proteinExistence type="predicted"/>
<dbReference type="Proteomes" id="UP000036958">
    <property type="component" value="Unassembled WGS sequence"/>
</dbReference>
<dbReference type="AlphaFoldDB" id="A0A0L8V4Z2"/>
<dbReference type="EMBL" id="LGIA01000182">
    <property type="protein sequence ID" value="KOH43555.1"/>
    <property type="molecule type" value="Genomic_DNA"/>
</dbReference>
<comment type="caution">
    <text evidence="1">The sequence shown here is derived from an EMBL/GenBank/DDBJ whole genome shotgun (WGS) entry which is preliminary data.</text>
</comment>
<dbReference type="RefSeq" id="WP_157624993.1">
    <property type="nucleotide sequence ID" value="NZ_LGIA01000182.1"/>
</dbReference>
<sequence length="47" mass="5567">MGRIIRVVEFEKLPMGTALLPMELKKWPDEWVRRARWIEKLASGTIN</sequence>
<accession>A0A0L8V4Z2</accession>
<evidence type="ECO:0000313" key="2">
    <source>
        <dbReference type="Proteomes" id="UP000036958"/>
    </source>
</evidence>
<gene>
    <name evidence="1" type="ORF">NC99_36390</name>
</gene>
<reference evidence="2" key="1">
    <citation type="submission" date="2015-07" db="EMBL/GenBank/DDBJ databases">
        <title>Genome sequencing of Sunxiuqinia dokdonensis strain SK.</title>
        <authorList>
            <person name="Ahn S."/>
            <person name="Kim B.-C."/>
        </authorList>
    </citation>
    <scope>NUCLEOTIDE SEQUENCE [LARGE SCALE GENOMIC DNA]</scope>
    <source>
        <strain evidence="2">SK</strain>
    </source>
</reference>
<organism evidence="1 2">
    <name type="scientific">Sunxiuqinia dokdonensis</name>
    <dbReference type="NCBI Taxonomy" id="1409788"/>
    <lineage>
        <taxon>Bacteria</taxon>
        <taxon>Pseudomonadati</taxon>
        <taxon>Bacteroidota</taxon>
        <taxon>Bacteroidia</taxon>
        <taxon>Marinilabiliales</taxon>
        <taxon>Prolixibacteraceae</taxon>
        <taxon>Sunxiuqinia</taxon>
    </lineage>
</organism>
<protein>
    <submittedName>
        <fullName evidence="1">Uncharacterized protein</fullName>
    </submittedName>
</protein>
<evidence type="ECO:0000313" key="1">
    <source>
        <dbReference type="EMBL" id="KOH43555.1"/>
    </source>
</evidence>
<keyword evidence="2" id="KW-1185">Reference proteome</keyword>